<dbReference type="EMBL" id="JACVVD010000007">
    <property type="protein sequence ID" value="MBD0382428.1"/>
    <property type="molecule type" value="Genomic_DNA"/>
</dbReference>
<name>A0A926KSC4_9BACL</name>
<evidence type="ECO:0000313" key="4">
    <source>
        <dbReference type="Proteomes" id="UP000650466"/>
    </source>
</evidence>
<keyword evidence="4" id="KW-1185">Reference proteome</keyword>
<keyword evidence="2" id="KW-1133">Transmembrane helix</keyword>
<keyword evidence="1" id="KW-0175">Coiled coil</keyword>
<evidence type="ECO:0000256" key="2">
    <source>
        <dbReference type="SAM" id="Phobius"/>
    </source>
</evidence>
<accession>A0A926KSC4</accession>
<dbReference type="InterPro" id="IPR031709">
    <property type="entry name" value="PutAbiC"/>
</dbReference>
<feature type="transmembrane region" description="Helical" evidence="2">
    <location>
        <begin position="69"/>
        <end position="92"/>
    </location>
</feature>
<dbReference type="AlphaFoldDB" id="A0A926KSC4"/>
<protein>
    <recommendedName>
        <fullName evidence="5">Phage abortive infection protein</fullName>
    </recommendedName>
</protein>
<dbReference type="Proteomes" id="UP000650466">
    <property type="component" value="Unassembled WGS sequence"/>
</dbReference>
<feature type="transmembrane region" description="Helical" evidence="2">
    <location>
        <begin position="21"/>
        <end position="44"/>
    </location>
</feature>
<evidence type="ECO:0000313" key="3">
    <source>
        <dbReference type="EMBL" id="MBD0382428.1"/>
    </source>
</evidence>
<feature type="coiled-coil region" evidence="1">
    <location>
        <begin position="101"/>
        <end position="128"/>
    </location>
</feature>
<dbReference type="RefSeq" id="WP_188176211.1">
    <property type="nucleotide sequence ID" value="NZ_JACVVD010000007.1"/>
</dbReference>
<keyword evidence="2" id="KW-0472">Membrane</keyword>
<organism evidence="3 4">
    <name type="scientific">Paenibacillus sedimenti</name>
    <dbReference type="NCBI Taxonomy" id="2770274"/>
    <lineage>
        <taxon>Bacteria</taxon>
        <taxon>Bacillati</taxon>
        <taxon>Bacillota</taxon>
        <taxon>Bacilli</taxon>
        <taxon>Bacillales</taxon>
        <taxon>Paenibacillaceae</taxon>
        <taxon>Paenibacillus</taxon>
    </lineage>
</organism>
<sequence length="345" mass="40115">MNATMKRYIRVIAKRNRILTGLAFTSVAIGLLIPVLILVINNLYRAGYISPYLQQIFLEVYELGTIGDWIGGSAAPLLNLATFVILLVSLNYQRVDVYQSREEHKTTLEDLKESRDLAKEQGKLVKQQKFETTFFNLLNIFFGMAKDAKDSFSSNIAHDLFMHIFMKSRANFLNNEKQLSSVIDTQKTELEREYDIIKESIQPLFKMHRTALEPYMGSMHSVLRSIHSLENKADQLNYLKIFMSHLSGYEVVWLFYFRLSCPNKHLSQIIEELRIFNFLPHQYDGVTAIEDEFLFKMRHKEMFSAFDRTMYDFPRINPVEPPEIPMPDYPDLPIVVPSSVSSDKK</sequence>
<evidence type="ECO:0008006" key="5">
    <source>
        <dbReference type="Google" id="ProtNLM"/>
    </source>
</evidence>
<proteinExistence type="predicted"/>
<comment type="caution">
    <text evidence="3">The sequence shown here is derived from an EMBL/GenBank/DDBJ whole genome shotgun (WGS) entry which is preliminary data.</text>
</comment>
<dbReference type="Pfam" id="PF16872">
    <property type="entry name" value="putAbiC"/>
    <property type="match status" value="1"/>
</dbReference>
<keyword evidence="2" id="KW-0812">Transmembrane</keyword>
<evidence type="ECO:0000256" key="1">
    <source>
        <dbReference type="SAM" id="Coils"/>
    </source>
</evidence>
<reference evidence="3" key="1">
    <citation type="submission" date="2020-09" db="EMBL/GenBank/DDBJ databases">
        <title>Draft Genome Sequence of Paenibacillus sp. WST5.</title>
        <authorList>
            <person name="Bao Z."/>
        </authorList>
    </citation>
    <scope>NUCLEOTIDE SEQUENCE</scope>
    <source>
        <strain evidence="3">WST5</strain>
    </source>
</reference>
<gene>
    <name evidence="3" type="ORF">ICC18_20115</name>
</gene>